<dbReference type="InterPro" id="IPR011763">
    <property type="entry name" value="COA_CT_C"/>
</dbReference>
<evidence type="ECO:0000259" key="1">
    <source>
        <dbReference type="PROSITE" id="PS50980"/>
    </source>
</evidence>
<dbReference type="InterPro" id="IPR045190">
    <property type="entry name" value="MCCB/AccD1-like"/>
</dbReference>
<feature type="domain" description="CoA carboxyltransferase N-terminal" evidence="1">
    <location>
        <begin position="19"/>
        <end position="279"/>
    </location>
</feature>
<dbReference type="PROSITE" id="PS50989">
    <property type="entry name" value="COA_CT_CTER"/>
    <property type="match status" value="1"/>
</dbReference>
<organism evidence="3 4">
    <name type="scientific">Sneathiella marina</name>
    <dbReference type="NCBI Taxonomy" id="2950108"/>
    <lineage>
        <taxon>Bacteria</taxon>
        <taxon>Pseudomonadati</taxon>
        <taxon>Pseudomonadota</taxon>
        <taxon>Alphaproteobacteria</taxon>
        <taxon>Sneathiellales</taxon>
        <taxon>Sneathiellaceae</taxon>
        <taxon>Sneathiella</taxon>
    </lineage>
</organism>
<keyword evidence="4" id="KW-1185">Reference proteome</keyword>
<sequence>MSIFKSRVNTNSDTYNKNHADSLAAIETLRSLEQRAVTTSNKRRPVFEKRGQIPPHERLSRLLDPGLPFLQLHSLANYLVEDDNPETSIPGANLICGIGFIKGVRCMIWVDDSGIRAGSMTKTTMPTIISLQEIARRQKLPLVHLVESAGADLTTFLVESWAGSGGMFKNLARLSAAGIPTMVVLHGPSTAGGAYMPGMSDYVIGVKENGLAALAGAALVKAATGEVADERQLGGTEMHSTTSGLVEYLAEDDTHGLEIARDIVGRLNWNTRAKPPKRRPFDPPLYDPDELIGVVPKDYKASFDTREVIARLVDGSDFEEFKPRYGAATVCVQTSVMGYPCAMIGNNGPIDPQGATKAAQFFQLCDSANLPIIFLHNTTGYMVGTEYEQAGMIKHGAKMIQAVSNIRVPKISLYISASYGAGNYGMCGYAYEPDFLFSWPNSTSQVMGGEQASKTMGQIITAAAERRGEPVDQELIMREEKRIYDYFTKQESAFYTSGRVLDHGVIDPRDSRNVIGFALETCLEGRNRDLQPNAFGVSRM</sequence>
<protein>
    <submittedName>
        <fullName evidence="3">Acyl-CoA carboxylase subunit beta</fullName>
    </submittedName>
</protein>
<dbReference type="Pfam" id="PF01039">
    <property type="entry name" value="Carboxyl_trans"/>
    <property type="match status" value="1"/>
</dbReference>
<evidence type="ECO:0000313" key="4">
    <source>
        <dbReference type="Proteomes" id="UP001056291"/>
    </source>
</evidence>
<name>A0ABY4W6B5_9PROT</name>
<feature type="domain" description="CoA carboxyltransferase C-terminal" evidence="2">
    <location>
        <begin position="280"/>
        <end position="525"/>
    </location>
</feature>
<reference evidence="3" key="1">
    <citation type="submission" date="2022-06" db="EMBL/GenBank/DDBJ databases">
        <title>Sneathiella actinostolidae sp. nov., isolated from a sea anemonein the Western Pacific Ocean.</title>
        <authorList>
            <person name="Wei M.J."/>
        </authorList>
    </citation>
    <scope>NUCLEOTIDE SEQUENCE</scope>
    <source>
        <strain evidence="3">PHK-P5</strain>
    </source>
</reference>
<dbReference type="InterPro" id="IPR011762">
    <property type="entry name" value="COA_CT_N"/>
</dbReference>
<dbReference type="SUPFAM" id="SSF52096">
    <property type="entry name" value="ClpP/crotonase"/>
    <property type="match status" value="2"/>
</dbReference>
<dbReference type="Proteomes" id="UP001056291">
    <property type="component" value="Chromosome"/>
</dbReference>
<dbReference type="EMBL" id="CP098747">
    <property type="protein sequence ID" value="USG62469.1"/>
    <property type="molecule type" value="Genomic_DNA"/>
</dbReference>
<gene>
    <name evidence="3" type="ORF">NBZ79_05715</name>
</gene>
<dbReference type="PROSITE" id="PS50980">
    <property type="entry name" value="COA_CT_NTER"/>
    <property type="match status" value="1"/>
</dbReference>
<evidence type="ECO:0000313" key="3">
    <source>
        <dbReference type="EMBL" id="USG62469.1"/>
    </source>
</evidence>
<proteinExistence type="predicted"/>
<accession>A0ABY4W6B5</accession>
<dbReference type="PANTHER" id="PTHR22855:SF46">
    <property type="entry name" value="METHYLCROTONOYL-COA CARBOXYLASE"/>
    <property type="match status" value="1"/>
</dbReference>
<dbReference type="InterPro" id="IPR029045">
    <property type="entry name" value="ClpP/crotonase-like_dom_sf"/>
</dbReference>
<dbReference type="RefSeq" id="WP_251936236.1">
    <property type="nucleotide sequence ID" value="NZ_CP098747.1"/>
</dbReference>
<dbReference type="InterPro" id="IPR034733">
    <property type="entry name" value="AcCoA_carboxyl_beta"/>
</dbReference>
<dbReference type="PANTHER" id="PTHR22855">
    <property type="entry name" value="ACETYL, PROPIONYL, PYRUVATE, AND GLUTACONYL CARBOXYLASE-RELATED"/>
    <property type="match status" value="1"/>
</dbReference>
<dbReference type="Gene3D" id="3.90.226.10">
    <property type="entry name" value="2-enoyl-CoA Hydratase, Chain A, domain 1"/>
    <property type="match status" value="2"/>
</dbReference>
<evidence type="ECO:0000259" key="2">
    <source>
        <dbReference type="PROSITE" id="PS50989"/>
    </source>
</evidence>